<accession>A0ABS4SSR5</accession>
<gene>
    <name evidence="2" type="ORF">J2851_005417</name>
</gene>
<evidence type="ECO:0000313" key="2">
    <source>
        <dbReference type="EMBL" id="MBP2295606.1"/>
    </source>
</evidence>
<feature type="transmembrane region" description="Helical" evidence="1">
    <location>
        <begin position="58"/>
        <end position="81"/>
    </location>
</feature>
<keyword evidence="1" id="KW-0472">Membrane</keyword>
<keyword evidence="1" id="KW-0812">Transmembrane</keyword>
<dbReference type="EMBL" id="JAGINP010000023">
    <property type="protein sequence ID" value="MBP2295606.1"/>
    <property type="molecule type" value="Genomic_DNA"/>
</dbReference>
<name>A0ABS4SSR5_9PROT</name>
<feature type="transmembrane region" description="Helical" evidence="1">
    <location>
        <begin position="235"/>
        <end position="264"/>
    </location>
</feature>
<feature type="transmembrane region" description="Helical" evidence="1">
    <location>
        <begin position="87"/>
        <end position="108"/>
    </location>
</feature>
<keyword evidence="3" id="KW-1185">Reference proteome</keyword>
<evidence type="ECO:0000256" key="1">
    <source>
        <dbReference type="SAM" id="Phobius"/>
    </source>
</evidence>
<reference evidence="2 3" key="1">
    <citation type="submission" date="2021-03" db="EMBL/GenBank/DDBJ databases">
        <title>Genomic Encyclopedia of Type Strains, Phase III (KMG-III): the genomes of soil and plant-associated and newly described type strains.</title>
        <authorList>
            <person name="Whitman W."/>
        </authorList>
    </citation>
    <scope>NUCLEOTIDE SEQUENCE [LARGE SCALE GENOMIC DNA]</scope>
    <source>
        <strain evidence="2 3">IMMIB AFH-6</strain>
    </source>
</reference>
<evidence type="ECO:0000313" key="3">
    <source>
        <dbReference type="Proteomes" id="UP000781958"/>
    </source>
</evidence>
<sequence>MDHAHRPSPVQPSPLSTVPATAPADPLAGLPYADRVRTVTPTQVLGWLRAGWADLRTAGWVSLAYGALFVAAGFALTGGLAMAGMPYLIAPMIGGFLLIAPLLALGLYRISKDVEDGHRPGLWRALTAWRANPYHILTAGLILMLYVMIWARANVVAFALFFPHEAIALDHFVAQMFSLDGLVFTAFVTALGFAFAAFAFITNVTALPMMLDRPVDVFAAAFASAMAVLRNPRVMALWAGLIVAVTGIGLLTAFLGLIVALPLIGHASWHAYRDLIKNDA</sequence>
<dbReference type="RefSeq" id="WP_246500954.1">
    <property type="nucleotide sequence ID" value="NZ_JAGINP010000023.1"/>
</dbReference>
<protein>
    <submittedName>
        <fullName evidence="2">Membrane protein</fullName>
    </submittedName>
</protein>
<keyword evidence="1" id="KW-1133">Transmembrane helix</keyword>
<organism evidence="2 3">
    <name type="scientific">Azospirillum rugosum</name>
    <dbReference type="NCBI Taxonomy" id="416170"/>
    <lineage>
        <taxon>Bacteria</taxon>
        <taxon>Pseudomonadati</taxon>
        <taxon>Pseudomonadota</taxon>
        <taxon>Alphaproteobacteria</taxon>
        <taxon>Rhodospirillales</taxon>
        <taxon>Azospirillaceae</taxon>
        <taxon>Azospirillum</taxon>
    </lineage>
</organism>
<proteinExistence type="predicted"/>
<dbReference type="InterPro" id="IPR018692">
    <property type="entry name" value="DUF2189"/>
</dbReference>
<feature type="transmembrane region" description="Helical" evidence="1">
    <location>
        <begin position="134"/>
        <end position="162"/>
    </location>
</feature>
<dbReference type="Pfam" id="PF09955">
    <property type="entry name" value="DUF2189"/>
    <property type="match status" value="1"/>
</dbReference>
<dbReference type="Proteomes" id="UP000781958">
    <property type="component" value="Unassembled WGS sequence"/>
</dbReference>
<feature type="transmembrane region" description="Helical" evidence="1">
    <location>
        <begin position="182"/>
        <end position="201"/>
    </location>
</feature>
<comment type="caution">
    <text evidence="2">The sequence shown here is derived from an EMBL/GenBank/DDBJ whole genome shotgun (WGS) entry which is preliminary data.</text>
</comment>